<evidence type="ECO:0000256" key="4">
    <source>
        <dbReference type="PROSITE-ProRule" id="PRU00335"/>
    </source>
</evidence>
<feature type="region of interest" description="Disordered" evidence="5">
    <location>
        <begin position="213"/>
        <end position="232"/>
    </location>
</feature>
<dbReference type="SUPFAM" id="SSF48498">
    <property type="entry name" value="Tetracyclin repressor-like, C-terminal domain"/>
    <property type="match status" value="1"/>
</dbReference>
<dbReference type="InterPro" id="IPR009057">
    <property type="entry name" value="Homeodomain-like_sf"/>
</dbReference>
<dbReference type="Gene3D" id="1.10.10.60">
    <property type="entry name" value="Homeodomain-like"/>
    <property type="match status" value="1"/>
</dbReference>
<keyword evidence="8" id="KW-1185">Reference proteome</keyword>
<evidence type="ECO:0000313" key="7">
    <source>
        <dbReference type="EMBL" id="GAA2143300.1"/>
    </source>
</evidence>
<dbReference type="SUPFAM" id="SSF46689">
    <property type="entry name" value="Homeodomain-like"/>
    <property type="match status" value="1"/>
</dbReference>
<feature type="DNA-binding region" description="H-T-H motif" evidence="4">
    <location>
        <begin position="42"/>
        <end position="61"/>
    </location>
</feature>
<dbReference type="Pfam" id="PF00440">
    <property type="entry name" value="TetR_N"/>
    <property type="match status" value="1"/>
</dbReference>
<evidence type="ECO:0000259" key="6">
    <source>
        <dbReference type="PROSITE" id="PS50977"/>
    </source>
</evidence>
<evidence type="ECO:0000256" key="1">
    <source>
        <dbReference type="ARBA" id="ARBA00023015"/>
    </source>
</evidence>
<keyword evidence="2 4" id="KW-0238">DNA-binding</keyword>
<gene>
    <name evidence="7" type="ORF">GCM10009760_29480</name>
</gene>
<protein>
    <submittedName>
        <fullName evidence="7">TetR/AcrR family transcriptional regulator</fullName>
    </submittedName>
</protein>
<dbReference type="InterPro" id="IPR023772">
    <property type="entry name" value="DNA-bd_HTH_TetR-type_CS"/>
</dbReference>
<sequence>MAAPPPELGYRRAMGRPRTFDEEAILDRAMLLFWRKGYEATSMNDLVEELELGRGSIYAAFGDKHRLFVQALGRYLGRQSELLAAALDDRQPALPQLRHLFETLLRADAACSGAGCFSVNSIAELLPGDAAVAELARTSLRSAEDAFTAQLVRAEAAGELNDAVTPREAAHLLLALVQGLQILRKADPDPARLAASLDSAFALIRRPAAVRPDDRAAEPLGEPGAVSGTAPHTVPHAVPLAAPLGAPLGVA</sequence>
<dbReference type="Gene3D" id="1.10.357.10">
    <property type="entry name" value="Tetracycline Repressor, domain 2"/>
    <property type="match status" value="1"/>
</dbReference>
<evidence type="ECO:0000256" key="2">
    <source>
        <dbReference type="ARBA" id="ARBA00023125"/>
    </source>
</evidence>
<dbReference type="InterPro" id="IPR001647">
    <property type="entry name" value="HTH_TetR"/>
</dbReference>
<keyword evidence="1" id="KW-0805">Transcription regulation</keyword>
<evidence type="ECO:0000256" key="3">
    <source>
        <dbReference type="ARBA" id="ARBA00023163"/>
    </source>
</evidence>
<comment type="caution">
    <text evidence="7">The sequence shown here is derived from an EMBL/GenBank/DDBJ whole genome shotgun (WGS) entry which is preliminary data.</text>
</comment>
<organism evidence="7 8">
    <name type="scientific">Kitasatospora kazusensis</name>
    <dbReference type="NCBI Taxonomy" id="407974"/>
    <lineage>
        <taxon>Bacteria</taxon>
        <taxon>Bacillati</taxon>
        <taxon>Actinomycetota</taxon>
        <taxon>Actinomycetes</taxon>
        <taxon>Kitasatosporales</taxon>
        <taxon>Streptomycetaceae</taxon>
        <taxon>Kitasatospora</taxon>
    </lineage>
</organism>
<dbReference type="InterPro" id="IPR036271">
    <property type="entry name" value="Tet_transcr_reg_TetR-rel_C_sf"/>
</dbReference>
<accession>A0ABN2ZJN8</accession>
<dbReference type="PANTHER" id="PTHR47506">
    <property type="entry name" value="TRANSCRIPTIONAL REGULATORY PROTEIN"/>
    <property type="match status" value="1"/>
</dbReference>
<name>A0ABN2ZJN8_9ACTN</name>
<dbReference type="PROSITE" id="PS01081">
    <property type="entry name" value="HTH_TETR_1"/>
    <property type="match status" value="1"/>
</dbReference>
<evidence type="ECO:0000313" key="8">
    <source>
        <dbReference type="Proteomes" id="UP001422759"/>
    </source>
</evidence>
<feature type="domain" description="HTH tetR-type" evidence="6">
    <location>
        <begin position="19"/>
        <end position="79"/>
    </location>
</feature>
<dbReference type="EMBL" id="BAAANT010000014">
    <property type="protein sequence ID" value="GAA2143300.1"/>
    <property type="molecule type" value="Genomic_DNA"/>
</dbReference>
<proteinExistence type="predicted"/>
<keyword evidence="3" id="KW-0804">Transcription</keyword>
<reference evidence="7 8" key="1">
    <citation type="journal article" date="2019" name="Int. J. Syst. Evol. Microbiol.">
        <title>The Global Catalogue of Microorganisms (GCM) 10K type strain sequencing project: providing services to taxonomists for standard genome sequencing and annotation.</title>
        <authorList>
            <consortium name="The Broad Institute Genomics Platform"/>
            <consortium name="The Broad Institute Genome Sequencing Center for Infectious Disease"/>
            <person name="Wu L."/>
            <person name="Ma J."/>
        </authorList>
    </citation>
    <scope>NUCLEOTIDE SEQUENCE [LARGE SCALE GENOMIC DNA]</scope>
    <source>
        <strain evidence="7 8">JCM 14560</strain>
    </source>
</reference>
<dbReference type="Proteomes" id="UP001422759">
    <property type="component" value="Unassembled WGS sequence"/>
</dbReference>
<dbReference type="PANTHER" id="PTHR47506:SF1">
    <property type="entry name" value="HTH-TYPE TRANSCRIPTIONAL REGULATOR YJDC"/>
    <property type="match status" value="1"/>
</dbReference>
<dbReference type="PROSITE" id="PS50977">
    <property type="entry name" value="HTH_TETR_2"/>
    <property type="match status" value="1"/>
</dbReference>
<dbReference type="InterPro" id="IPR011075">
    <property type="entry name" value="TetR_C"/>
</dbReference>
<evidence type="ECO:0000256" key="5">
    <source>
        <dbReference type="SAM" id="MobiDB-lite"/>
    </source>
</evidence>
<dbReference type="Pfam" id="PF16925">
    <property type="entry name" value="TetR_C_13"/>
    <property type="match status" value="1"/>
</dbReference>